<name>A0A9W7Y0S2_9FUNG</name>
<dbReference type="PROSITE" id="PS50240">
    <property type="entry name" value="TRYPSIN_DOM"/>
    <property type="match status" value="1"/>
</dbReference>
<evidence type="ECO:0000313" key="3">
    <source>
        <dbReference type="Proteomes" id="UP001149813"/>
    </source>
</evidence>
<feature type="domain" description="Peptidase S1" evidence="1">
    <location>
        <begin position="22"/>
        <end position="236"/>
    </location>
</feature>
<protein>
    <recommendedName>
        <fullName evidence="1">Peptidase S1 domain-containing protein</fullName>
    </recommendedName>
</protein>
<gene>
    <name evidence="2" type="ORF">LPJ53_003618</name>
</gene>
<dbReference type="GO" id="GO:0004252">
    <property type="term" value="F:serine-type endopeptidase activity"/>
    <property type="evidence" value="ECO:0007669"/>
    <property type="project" value="InterPro"/>
</dbReference>
<dbReference type="InterPro" id="IPR009003">
    <property type="entry name" value="Peptidase_S1_PA"/>
</dbReference>
<dbReference type="Pfam" id="PF00089">
    <property type="entry name" value="Trypsin"/>
    <property type="match status" value="1"/>
</dbReference>
<sequence>MPDSLSAGIVYIVQNLGTELGYCGGSIISEQFILTAAHCMIDNANSTTAPEKVTISYGSPDLTQQQSVRAKNITVHPDFNAEYIDGIADIAVIEIEPLTFGGDVQRIPIFDGPISVGQNFLASGWGVTETGQPSTSMLRGVLVQAGSLSECVQFSEDFVDNNGPQICLPESRTPTKMTSSGDSGTGLFVYNDAVVKLAGLDSVAAQLYNQTSSDVETVHLNVHLAYYLDFISNTTGLTQSYLTGSDS</sequence>
<keyword evidence="3" id="KW-1185">Reference proteome</keyword>
<evidence type="ECO:0000313" key="2">
    <source>
        <dbReference type="EMBL" id="KAJ1721898.1"/>
    </source>
</evidence>
<dbReference type="GO" id="GO:0006508">
    <property type="term" value="P:proteolysis"/>
    <property type="evidence" value="ECO:0007669"/>
    <property type="project" value="InterPro"/>
</dbReference>
<organism evidence="2 3">
    <name type="scientific">Coemansia erecta</name>
    <dbReference type="NCBI Taxonomy" id="147472"/>
    <lineage>
        <taxon>Eukaryota</taxon>
        <taxon>Fungi</taxon>
        <taxon>Fungi incertae sedis</taxon>
        <taxon>Zoopagomycota</taxon>
        <taxon>Kickxellomycotina</taxon>
        <taxon>Kickxellomycetes</taxon>
        <taxon>Kickxellales</taxon>
        <taxon>Kickxellaceae</taxon>
        <taxon>Coemansia</taxon>
    </lineage>
</organism>
<comment type="caution">
    <text evidence="2">The sequence shown here is derived from an EMBL/GenBank/DDBJ whole genome shotgun (WGS) entry which is preliminary data.</text>
</comment>
<dbReference type="SMART" id="SM00020">
    <property type="entry name" value="Tryp_SPc"/>
    <property type="match status" value="1"/>
</dbReference>
<dbReference type="InterPro" id="IPR051333">
    <property type="entry name" value="CLIP_Serine_Protease"/>
</dbReference>
<dbReference type="OrthoDB" id="6380398at2759"/>
<dbReference type="AlphaFoldDB" id="A0A9W7Y0S2"/>
<dbReference type="Gene3D" id="2.40.10.10">
    <property type="entry name" value="Trypsin-like serine proteases"/>
    <property type="match status" value="1"/>
</dbReference>
<dbReference type="InterPro" id="IPR043504">
    <property type="entry name" value="Peptidase_S1_PA_chymotrypsin"/>
</dbReference>
<dbReference type="PANTHER" id="PTHR24260:SF136">
    <property type="entry name" value="GH08193P-RELATED"/>
    <property type="match status" value="1"/>
</dbReference>
<dbReference type="EMBL" id="JANBOJ010000142">
    <property type="protein sequence ID" value="KAJ1721898.1"/>
    <property type="molecule type" value="Genomic_DNA"/>
</dbReference>
<dbReference type="InterPro" id="IPR018114">
    <property type="entry name" value="TRYPSIN_HIS"/>
</dbReference>
<evidence type="ECO:0000259" key="1">
    <source>
        <dbReference type="PROSITE" id="PS50240"/>
    </source>
</evidence>
<dbReference type="PANTHER" id="PTHR24260">
    <property type="match status" value="1"/>
</dbReference>
<accession>A0A9W7Y0S2</accession>
<proteinExistence type="predicted"/>
<dbReference type="Proteomes" id="UP001149813">
    <property type="component" value="Unassembled WGS sequence"/>
</dbReference>
<dbReference type="SUPFAM" id="SSF50494">
    <property type="entry name" value="Trypsin-like serine proteases"/>
    <property type="match status" value="1"/>
</dbReference>
<reference evidence="2" key="1">
    <citation type="submission" date="2022-07" db="EMBL/GenBank/DDBJ databases">
        <title>Phylogenomic reconstructions and comparative analyses of Kickxellomycotina fungi.</title>
        <authorList>
            <person name="Reynolds N.K."/>
            <person name="Stajich J.E."/>
            <person name="Barry K."/>
            <person name="Grigoriev I.V."/>
            <person name="Crous P."/>
            <person name="Smith M.E."/>
        </authorList>
    </citation>
    <scope>NUCLEOTIDE SEQUENCE</scope>
    <source>
        <strain evidence="2">NBRC 32514</strain>
    </source>
</reference>
<dbReference type="InterPro" id="IPR001254">
    <property type="entry name" value="Trypsin_dom"/>
</dbReference>
<dbReference type="PROSITE" id="PS00134">
    <property type="entry name" value="TRYPSIN_HIS"/>
    <property type="match status" value="1"/>
</dbReference>